<dbReference type="InterPro" id="IPR036890">
    <property type="entry name" value="HATPase_C_sf"/>
</dbReference>
<dbReference type="GO" id="GO:0004674">
    <property type="term" value="F:protein serine/threonine kinase activity"/>
    <property type="evidence" value="ECO:0007669"/>
    <property type="project" value="UniProtKB-KW"/>
</dbReference>
<evidence type="ECO:0000256" key="5">
    <source>
        <dbReference type="ARBA" id="ARBA00022840"/>
    </source>
</evidence>
<keyword evidence="4 7" id="KW-0418">Kinase</keyword>
<dbReference type="Pfam" id="PF13581">
    <property type="entry name" value="HATPase_c_2"/>
    <property type="match status" value="1"/>
</dbReference>
<dbReference type="SUPFAM" id="SSF55874">
    <property type="entry name" value="ATPase domain of HSP90 chaperone/DNA topoisomerase II/histidine kinase"/>
    <property type="match status" value="1"/>
</dbReference>
<dbReference type="STRING" id="531814.SAMN04487944_101555"/>
<dbReference type="RefSeq" id="WP_175480329.1">
    <property type="nucleotide sequence ID" value="NZ_FOGL01000001.1"/>
</dbReference>
<dbReference type="AlphaFoldDB" id="A0A1H9M556"/>
<accession>A0A1H9M556</accession>
<dbReference type="GO" id="GO:0005524">
    <property type="term" value="F:ATP binding"/>
    <property type="evidence" value="ECO:0007669"/>
    <property type="project" value="UniProtKB-KW"/>
</dbReference>
<reference evidence="7 8" key="1">
    <citation type="submission" date="2016-10" db="EMBL/GenBank/DDBJ databases">
        <authorList>
            <person name="de Groot N.N."/>
        </authorList>
    </citation>
    <scope>NUCLEOTIDE SEQUENCE [LARGE SCALE GENOMIC DNA]</scope>
    <source>
        <strain evidence="7 8">CGMCC 1.7727</strain>
    </source>
</reference>
<evidence type="ECO:0000313" key="7">
    <source>
        <dbReference type="EMBL" id="SER18647.1"/>
    </source>
</evidence>
<keyword evidence="1" id="KW-0723">Serine/threonine-protein kinase</keyword>
<keyword evidence="8" id="KW-1185">Reference proteome</keyword>
<evidence type="ECO:0000256" key="1">
    <source>
        <dbReference type="ARBA" id="ARBA00022527"/>
    </source>
</evidence>
<proteinExistence type="predicted"/>
<name>A0A1H9M556_9BACI</name>
<gene>
    <name evidence="7" type="ORF">SAMN04487944_101555</name>
</gene>
<keyword evidence="5" id="KW-0067">ATP-binding</keyword>
<dbReference type="EMBL" id="FOGL01000001">
    <property type="protein sequence ID" value="SER18647.1"/>
    <property type="molecule type" value="Genomic_DNA"/>
</dbReference>
<keyword evidence="3" id="KW-0547">Nucleotide-binding</keyword>
<evidence type="ECO:0000313" key="8">
    <source>
        <dbReference type="Proteomes" id="UP000199687"/>
    </source>
</evidence>
<dbReference type="InterPro" id="IPR003594">
    <property type="entry name" value="HATPase_dom"/>
</dbReference>
<evidence type="ECO:0000256" key="2">
    <source>
        <dbReference type="ARBA" id="ARBA00022679"/>
    </source>
</evidence>
<protein>
    <submittedName>
        <fullName evidence="7">Anti-sigma regulatory factor (Ser/Thr protein kinase)</fullName>
    </submittedName>
</protein>
<dbReference type="PANTHER" id="PTHR35526">
    <property type="entry name" value="ANTI-SIGMA-F FACTOR RSBW-RELATED"/>
    <property type="match status" value="1"/>
</dbReference>
<dbReference type="PANTHER" id="PTHR35526:SF3">
    <property type="entry name" value="ANTI-SIGMA-F FACTOR RSBW"/>
    <property type="match status" value="1"/>
</dbReference>
<dbReference type="Gene3D" id="3.30.565.10">
    <property type="entry name" value="Histidine kinase-like ATPase, C-terminal domain"/>
    <property type="match status" value="1"/>
</dbReference>
<dbReference type="Proteomes" id="UP000199687">
    <property type="component" value="Unassembled WGS sequence"/>
</dbReference>
<evidence type="ECO:0000256" key="4">
    <source>
        <dbReference type="ARBA" id="ARBA00022777"/>
    </source>
</evidence>
<keyword evidence="2" id="KW-0808">Transferase</keyword>
<evidence type="ECO:0000256" key="3">
    <source>
        <dbReference type="ARBA" id="ARBA00022741"/>
    </source>
</evidence>
<organism evidence="7 8">
    <name type="scientific">Gracilibacillus ureilyticus</name>
    <dbReference type="NCBI Taxonomy" id="531814"/>
    <lineage>
        <taxon>Bacteria</taxon>
        <taxon>Bacillati</taxon>
        <taxon>Bacillota</taxon>
        <taxon>Bacilli</taxon>
        <taxon>Bacillales</taxon>
        <taxon>Bacillaceae</taxon>
        <taxon>Gracilibacillus</taxon>
    </lineage>
</organism>
<evidence type="ECO:0000259" key="6">
    <source>
        <dbReference type="Pfam" id="PF13581"/>
    </source>
</evidence>
<dbReference type="InterPro" id="IPR050267">
    <property type="entry name" value="Anti-sigma-factor_SerPK"/>
</dbReference>
<sequence length="300" mass="34593">MRKFFQRRRDKEKNIHRPDIDTAVSSSHLLEHSYEHMKERFTIAWIVSQLAEDLEADIQNGLFLQLQQIRSKKEINNPQIYQWYELAEEGLNWIKNDQIIENEVEKSALSKPFAGHFSRVLQQVQINEKARTKENRDSDWKIYRDVIYSATQGKLLLTTSEQINQYKNGLLLCEKVIKTKQDISVARNTAKQAFEQFGLDSAKIMSYHLIISEAVTNVIKHAGNGKMYIYYDQGEFRVVVEDNGPGFPLDILPKTTLLAGFSTKDSLGQGFTLMMKMSRQILLETSDQGSSLILLLAEKD</sequence>
<feature type="domain" description="Histidine kinase/HSP90-like ATPase" evidence="6">
    <location>
        <begin position="181"/>
        <end position="294"/>
    </location>
</feature>